<evidence type="ECO:0000313" key="2">
    <source>
        <dbReference type="Proteomes" id="UP001383192"/>
    </source>
</evidence>
<evidence type="ECO:0008006" key="3">
    <source>
        <dbReference type="Google" id="ProtNLM"/>
    </source>
</evidence>
<comment type="caution">
    <text evidence="1">The sequence shown here is derived from an EMBL/GenBank/DDBJ whole genome shotgun (WGS) entry which is preliminary data.</text>
</comment>
<sequence>MPAPPLPYEVVEKIVKIVACDPSYYLEFPALHYPRTKTLKSCALVSRCWLAPARHYLFADDKPSFFFYVPFMERRFKEFKSLCLSPHSTMHLTRIDSLIAESKSDTLTSTDAFFEWFAGTSAASSITSITFRTSHTFSFYRFPEHTLPGFQAFHSLAVLSLCYQMFTRPSQVILLLTSLPRLGTLSCENVRVEETSDPSEKPTQLPSPVYLETLITDHPSFFSSLHPHITFPNLKKLLYRDTGVYRAAPNDRLQEFAYVGRVLELIGGRLEVLDLDCRTRHLGDKYVYEHRSTISQIFDLSVRAPVLKELVLRMQNEMVLLALTFQNPHTSLESITLNTRLDDIDLSVCDRTLRRSTPLLRVFKVGVPTVEADEFKLDQDRPGSYVWEEIRREEEEMEKARMKMPWCAERDCLRPNITYVYNNRRRQYY</sequence>
<accession>A0AAW0DZD5</accession>
<dbReference type="AlphaFoldDB" id="A0AAW0DZD5"/>
<gene>
    <name evidence="1" type="ORF">VNI00_003064</name>
</gene>
<proteinExistence type="predicted"/>
<reference evidence="1 2" key="1">
    <citation type="submission" date="2024-01" db="EMBL/GenBank/DDBJ databases">
        <title>A draft genome for a cacao thread blight-causing isolate of Paramarasmius palmivorus.</title>
        <authorList>
            <person name="Baruah I.K."/>
            <person name="Bukari Y."/>
            <person name="Amoako-Attah I."/>
            <person name="Meinhardt L.W."/>
            <person name="Bailey B.A."/>
            <person name="Cohen S.P."/>
        </authorList>
    </citation>
    <scope>NUCLEOTIDE SEQUENCE [LARGE SCALE GENOMIC DNA]</scope>
    <source>
        <strain evidence="1 2">GH-12</strain>
    </source>
</reference>
<keyword evidence="2" id="KW-1185">Reference proteome</keyword>
<dbReference type="Proteomes" id="UP001383192">
    <property type="component" value="Unassembled WGS sequence"/>
</dbReference>
<protein>
    <recommendedName>
        <fullName evidence="3">F-box domain-containing protein</fullName>
    </recommendedName>
</protein>
<evidence type="ECO:0000313" key="1">
    <source>
        <dbReference type="EMBL" id="KAK7056508.1"/>
    </source>
</evidence>
<dbReference type="EMBL" id="JAYKXP010000007">
    <property type="protein sequence ID" value="KAK7056508.1"/>
    <property type="molecule type" value="Genomic_DNA"/>
</dbReference>
<name>A0AAW0DZD5_9AGAR</name>
<organism evidence="1 2">
    <name type="scientific">Paramarasmius palmivorus</name>
    <dbReference type="NCBI Taxonomy" id="297713"/>
    <lineage>
        <taxon>Eukaryota</taxon>
        <taxon>Fungi</taxon>
        <taxon>Dikarya</taxon>
        <taxon>Basidiomycota</taxon>
        <taxon>Agaricomycotina</taxon>
        <taxon>Agaricomycetes</taxon>
        <taxon>Agaricomycetidae</taxon>
        <taxon>Agaricales</taxon>
        <taxon>Marasmiineae</taxon>
        <taxon>Marasmiaceae</taxon>
        <taxon>Paramarasmius</taxon>
    </lineage>
</organism>